<protein>
    <recommendedName>
        <fullName evidence="4">Viral A-type inclusion protein</fullName>
    </recommendedName>
</protein>
<dbReference type="KEGG" id="hhy:Halhy_1864"/>
<evidence type="ECO:0000256" key="1">
    <source>
        <dbReference type="SAM" id="SignalP"/>
    </source>
</evidence>
<dbReference type="EMBL" id="CP002691">
    <property type="protein sequence ID" value="AEE49749.1"/>
    <property type="molecule type" value="Genomic_DNA"/>
</dbReference>
<name>F4L569_HALH1</name>
<keyword evidence="3" id="KW-1185">Reference proteome</keyword>
<dbReference type="Proteomes" id="UP000008461">
    <property type="component" value="Chromosome"/>
</dbReference>
<accession>F4L569</accession>
<feature type="signal peptide" evidence="1">
    <location>
        <begin position="1"/>
        <end position="19"/>
    </location>
</feature>
<organism evidence="2 3">
    <name type="scientific">Haliscomenobacter hydrossis (strain ATCC 27775 / DSM 1100 / LMG 10767 / O)</name>
    <dbReference type="NCBI Taxonomy" id="760192"/>
    <lineage>
        <taxon>Bacteria</taxon>
        <taxon>Pseudomonadati</taxon>
        <taxon>Bacteroidota</taxon>
        <taxon>Saprospiria</taxon>
        <taxon>Saprospirales</taxon>
        <taxon>Haliscomenobacteraceae</taxon>
        <taxon>Haliscomenobacter</taxon>
    </lineage>
</organism>
<gene>
    <name evidence="2" type="ordered locus">Halhy_1864</name>
</gene>
<reference key="2">
    <citation type="submission" date="2011-04" db="EMBL/GenBank/DDBJ databases">
        <title>Complete sequence of chromosome of Haliscomenobacter hydrossis DSM 1100.</title>
        <authorList>
            <consortium name="US DOE Joint Genome Institute (JGI-PGF)"/>
            <person name="Lucas S."/>
            <person name="Han J."/>
            <person name="Lapidus A."/>
            <person name="Bruce D."/>
            <person name="Goodwin L."/>
            <person name="Pitluck S."/>
            <person name="Peters L."/>
            <person name="Kyrpides N."/>
            <person name="Mavromatis K."/>
            <person name="Ivanova N."/>
            <person name="Ovchinnikova G."/>
            <person name="Pagani I."/>
            <person name="Daligault H."/>
            <person name="Detter J.C."/>
            <person name="Han C."/>
            <person name="Land M."/>
            <person name="Hauser L."/>
            <person name="Markowitz V."/>
            <person name="Cheng J.-F."/>
            <person name="Hugenholtz P."/>
            <person name="Woyke T."/>
            <person name="Wu D."/>
            <person name="Verbarg S."/>
            <person name="Frueling A."/>
            <person name="Brambilla E."/>
            <person name="Klenk H.-P."/>
            <person name="Eisen J.A."/>
        </authorList>
    </citation>
    <scope>NUCLEOTIDE SEQUENCE</scope>
    <source>
        <strain>DSM 1100</strain>
    </source>
</reference>
<dbReference type="HOGENOM" id="CLU_138484_1_0_10"/>
<proteinExistence type="predicted"/>
<reference evidence="2 3" key="1">
    <citation type="journal article" date="2011" name="Stand. Genomic Sci.">
        <title>Complete genome sequence of Haliscomenobacter hydrossis type strain (O).</title>
        <authorList>
            <consortium name="US DOE Joint Genome Institute (JGI-PGF)"/>
            <person name="Daligault H."/>
            <person name="Lapidus A."/>
            <person name="Zeytun A."/>
            <person name="Nolan M."/>
            <person name="Lucas S."/>
            <person name="Del Rio T.G."/>
            <person name="Tice H."/>
            <person name="Cheng J.F."/>
            <person name="Tapia R."/>
            <person name="Han C."/>
            <person name="Goodwin L."/>
            <person name="Pitluck S."/>
            <person name="Liolios K."/>
            <person name="Pagani I."/>
            <person name="Ivanova N."/>
            <person name="Huntemann M."/>
            <person name="Mavromatis K."/>
            <person name="Mikhailova N."/>
            <person name="Pati A."/>
            <person name="Chen A."/>
            <person name="Palaniappan K."/>
            <person name="Land M."/>
            <person name="Hauser L."/>
            <person name="Brambilla E.M."/>
            <person name="Rohde M."/>
            <person name="Verbarg S."/>
            <person name="Goker M."/>
            <person name="Bristow J."/>
            <person name="Eisen J.A."/>
            <person name="Markowitz V."/>
            <person name="Hugenholtz P."/>
            <person name="Kyrpides N.C."/>
            <person name="Klenk H.P."/>
            <person name="Woyke T."/>
        </authorList>
    </citation>
    <scope>NUCLEOTIDE SEQUENCE [LARGE SCALE GENOMIC DNA]</scope>
    <source>
        <strain evidence="3">ATCC 27775 / DSM 1100 / LMG 10767 / O</strain>
    </source>
</reference>
<dbReference type="STRING" id="760192.Halhy_1864"/>
<sequence>MIASMLLMALIYACGTGSAGGQEQQIENEMMAAHDRIMPKMGELNDLYKEMRQYLFLDTTMTMETRERLSMVTVNLKESEEEMMNWMNGISDLAQKKTTMKSEELIKYLTEQKNEINRIGDFTDKSITEAKTALAQRKK</sequence>
<evidence type="ECO:0000313" key="2">
    <source>
        <dbReference type="EMBL" id="AEE49749.1"/>
    </source>
</evidence>
<dbReference type="AlphaFoldDB" id="F4L569"/>
<evidence type="ECO:0008006" key="4">
    <source>
        <dbReference type="Google" id="ProtNLM"/>
    </source>
</evidence>
<feature type="chain" id="PRO_5003317563" description="Viral A-type inclusion protein" evidence="1">
    <location>
        <begin position="20"/>
        <end position="139"/>
    </location>
</feature>
<keyword evidence="1" id="KW-0732">Signal</keyword>
<evidence type="ECO:0000313" key="3">
    <source>
        <dbReference type="Proteomes" id="UP000008461"/>
    </source>
</evidence>